<dbReference type="PROSITE" id="PS50086">
    <property type="entry name" value="TBC_RABGAP"/>
    <property type="match status" value="1"/>
</dbReference>
<dbReference type="FunFam" id="1.10.8.270:FF:000004">
    <property type="entry name" value="TBC1 domain family, member 22B"/>
    <property type="match status" value="1"/>
</dbReference>
<evidence type="ECO:0000313" key="5">
    <source>
        <dbReference type="EMBL" id="OQV14403.1"/>
    </source>
</evidence>
<dbReference type="Gene3D" id="1.10.10.750">
    <property type="entry name" value="Ypt/Rab-GAP domain of gyp1p, domain 1"/>
    <property type="match status" value="1"/>
</dbReference>
<evidence type="ECO:0000259" key="4">
    <source>
        <dbReference type="PROSITE" id="PS50086"/>
    </source>
</evidence>
<dbReference type="InterPro" id="IPR035969">
    <property type="entry name" value="Rab-GAP_TBC_sf"/>
</dbReference>
<keyword evidence="1" id="KW-0343">GTPase activation</keyword>
<proteinExistence type="predicted"/>
<feature type="region of interest" description="Disordered" evidence="3">
    <location>
        <begin position="128"/>
        <end position="165"/>
    </location>
</feature>
<dbReference type="Proteomes" id="UP000192578">
    <property type="component" value="Unassembled WGS sequence"/>
</dbReference>
<protein>
    <submittedName>
        <fullName evidence="5">TBC1 domain family member 22B</fullName>
    </submittedName>
</protein>
<evidence type="ECO:0000256" key="1">
    <source>
        <dbReference type="ARBA" id="ARBA00022468"/>
    </source>
</evidence>
<feature type="region of interest" description="Disordered" evidence="3">
    <location>
        <begin position="67"/>
        <end position="91"/>
    </location>
</feature>
<dbReference type="Pfam" id="PF00566">
    <property type="entry name" value="RabGAP-TBC"/>
    <property type="match status" value="1"/>
</dbReference>
<comment type="caution">
    <text evidence="5">The sequence shown here is derived from an EMBL/GenBank/DDBJ whole genome shotgun (WGS) entry which is preliminary data.</text>
</comment>
<evidence type="ECO:0000256" key="2">
    <source>
        <dbReference type="ARBA" id="ARBA00043879"/>
    </source>
</evidence>
<dbReference type="AlphaFoldDB" id="A0A1W0WGZ7"/>
<evidence type="ECO:0000256" key="3">
    <source>
        <dbReference type="SAM" id="MobiDB-lite"/>
    </source>
</evidence>
<sequence>MDNNDSSGPTSNYQHHSLAIRQNKWRYRGLYPGTLLLLAADSNVDVALPPTSSPNCSTAAAVHLSFSTPPRKSHLNGKSNHRSDDRKVNQVSSSTAVTAANGTTAVSRLIVQSPKMESFKKYESDVSDAWSTDAEDNADKPTAGSTAHGGPGETLNGGSSSFRAPVNRISSDHLRAKGLQRLALQSGATSDVRHGHHQRPGLAVRSVSMGFAESSSSGVSSAVPLASGVEFLPRNAQKTEKFEKLLGADKASVDMDELRKLSWSGVPSNMRARIWRMLTGYVPPICDLHKVQEYLQRKREEYRSLVSEYYPKREDDQYKDTFRQIHIDVPRMCPLVPLFQQITVQELFERILFIWALRNPASGYVQGINDLVTPYFIVFLHNHVPNKEVVETYDCQALSPDVLFALEADCFWCLSKLLAGIQSNYTFAQPGIQQRVVQLKELVQRVDPDLHSHLEKCSVEYLQFSFRWMNCLLIRELPLQCIIRLWDSYHSEPDGFANFHVYVCASFLLWWSEDLRNQPDFQYALIFLQNLPTQNWGEDETERLLAKAFMLKYTFADAPMHLKSMAN</sequence>
<dbReference type="GO" id="GO:0005096">
    <property type="term" value="F:GTPase activator activity"/>
    <property type="evidence" value="ECO:0007669"/>
    <property type="project" value="UniProtKB-KW"/>
</dbReference>
<dbReference type="OrthoDB" id="26371at2759"/>
<dbReference type="InterPro" id="IPR000195">
    <property type="entry name" value="Rab-GAP-TBC_dom"/>
</dbReference>
<keyword evidence="6" id="KW-1185">Reference proteome</keyword>
<dbReference type="GO" id="GO:0071889">
    <property type="term" value="F:14-3-3 protein binding"/>
    <property type="evidence" value="ECO:0007669"/>
    <property type="project" value="UniProtKB-ARBA"/>
</dbReference>
<name>A0A1W0WGZ7_HYPEX</name>
<accession>A0A1W0WGZ7</accession>
<dbReference type="Gene3D" id="1.10.8.270">
    <property type="entry name" value="putative rabgap domain of human tbc1 domain family member 14 like domains"/>
    <property type="match status" value="1"/>
</dbReference>
<dbReference type="SUPFAM" id="SSF47923">
    <property type="entry name" value="Ypt/Rab-GAP domain of gyp1p"/>
    <property type="match status" value="2"/>
</dbReference>
<dbReference type="FunFam" id="1.10.472.80:FF:000001">
    <property type="entry name" value="TBC1 domain family member 22B"/>
    <property type="match status" value="1"/>
</dbReference>
<dbReference type="Gene3D" id="1.10.472.80">
    <property type="entry name" value="Ypt/Rab-GAP domain of gyp1p, domain 3"/>
    <property type="match status" value="1"/>
</dbReference>
<organism evidence="5 6">
    <name type="scientific">Hypsibius exemplaris</name>
    <name type="common">Freshwater tardigrade</name>
    <dbReference type="NCBI Taxonomy" id="2072580"/>
    <lineage>
        <taxon>Eukaryota</taxon>
        <taxon>Metazoa</taxon>
        <taxon>Ecdysozoa</taxon>
        <taxon>Tardigrada</taxon>
        <taxon>Eutardigrada</taxon>
        <taxon>Parachela</taxon>
        <taxon>Hypsibioidea</taxon>
        <taxon>Hypsibiidae</taxon>
        <taxon>Hypsibius</taxon>
    </lineage>
</organism>
<dbReference type="PANTHER" id="PTHR22957">
    <property type="entry name" value="TBC1 DOMAIN FAMILY MEMBER GTPASE-ACTIVATING PROTEIN"/>
    <property type="match status" value="1"/>
</dbReference>
<evidence type="ECO:0000313" key="6">
    <source>
        <dbReference type="Proteomes" id="UP000192578"/>
    </source>
</evidence>
<dbReference type="PANTHER" id="PTHR22957:SF26">
    <property type="entry name" value="LD44506P"/>
    <property type="match status" value="1"/>
</dbReference>
<gene>
    <name evidence="5" type="ORF">BV898_11380</name>
</gene>
<feature type="domain" description="Rab-GAP TBC" evidence="4">
    <location>
        <begin position="265"/>
        <end position="493"/>
    </location>
</feature>
<dbReference type="EMBL" id="MTYJ01000105">
    <property type="protein sequence ID" value="OQV14403.1"/>
    <property type="molecule type" value="Genomic_DNA"/>
</dbReference>
<comment type="function">
    <text evidence="2">May act as a GTPase-activating protein for Rab family protein(s).</text>
</comment>
<dbReference type="SMART" id="SM00164">
    <property type="entry name" value="TBC"/>
    <property type="match status" value="1"/>
</dbReference>
<reference evidence="6" key="1">
    <citation type="submission" date="2017-01" db="EMBL/GenBank/DDBJ databases">
        <title>Comparative genomics of anhydrobiosis in the tardigrade Hypsibius dujardini.</title>
        <authorList>
            <person name="Yoshida Y."/>
            <person name="Koutsovoulos G."/>
            <person name="Laetsch D."/>
            <person name="Stevens L."/>
            <person name="Kumar S."/>
            <person name="Horikawa D."/>
            <person name="Ishino K."/>
            <person name="Komine S."/>
            <person name="Tomita M."/>
            <person name="Blaxter M."/>
            <person name="Arakawa K."/>
        </authorList>
    </citation>
    <scope>NUCLEOTIDE SEQUENCE [LARGE SCALE GENOMIC DNA]</scope>
    <source>
        <strain evidence="6">Z151</strain>
    </source>
</reference>